<dbReference type="UniPathway" id="UPA00219"/>
<dbReference type="InterPro" id="IPR009647">
    <property type="entry name" value="PBP_C"/>
</dbReference>
<evidence type="ECO:0000256" key="3">
    <source>
        <dbReference type="ARBA" id="ARBA00007739"/>
    </source>
</evidence>
<comment type="pathway">
    <text evidence="1">Cell wall biogenesis; peptidoglycan biosynthesis.</text>
</comment>
<dbReference type="GO" id="GO:0030288">
    <property type="term" value="C:outer membrane-bounded periplasmic space"/>
    <property type="evidence" value="ECO:0007669"/>
    <property type="project" value="TreeGrafter"/>
</dbReference>
<keyword evidence="6" id="KW-0328">Glycosyltransferase</keyword>
<dbReference type="Proteomes" id="UP000199382">
    <property type="component" value="Unassembled WGS sequence"/>
</dbReference>
<dbReference type="EC" id="2.4.99.28" evidence="10"/>
<evidence type="ECO:0000256" key="12">
    <source>
        <dbReference type="SAM" id="SignalP"/>
    </source>
</evidence>
<sequence length="677" mass="72883">MRRYGLFLLALVLYLGAAGRDAFDAWVDATDIPVLVVETSVEVLDREGRLLRAFTVADGRWRMAARLADVDPVYPAMLVAFEDKRFYRHHGVDWLAMLRATGQAVLNGRVVSGGSTLTMQVARLLEDGTTGQMAGKIRQFRLALALERQLDKEEILAIYFERAPFGGNLEGVRAASLAYFGKEPKRLTPAQAALLVAIPQAPTSRRPDRHNQNATLARDRVLGRMVSAGVIDADTAEAARTTPVPSARRSFPAYAPHLAERLQAEHPLRDVHLTTLDRDLQASLQTLAAEAASASGERLSAAIMVADHRTGEVLASVGSAGYLAEERGGWLDMTRALRSPGSTLKPLVYGLAFDAGLAHPETLIEDRPVSFGRYAPVNFDGLYRGTVRVRRALQMSLNIPVVALTEAIGPARLVSRLERAGVTPVIPNDTPGLAVALGGVGVTLEDLIRLYGAIARGGVSMPLHDTLGFEFKEKRILTDVSAWQLGHILSGMPPPPHAARLKLAYKTGTSYGHRDAWAIGFDGRHVAGVWIGRPDGTAVPGAFGGDLAAPVLFQTFGRIGPRVEPLSPPPAAALLAANADLPAPLRNFRPRNAVFREAADAPKLAFPPDGAEVEAYDGLLLKVRDGTPPFSWLANGAPVILQTRQRESLLPDPGKGFLDLSVIDAEGRTARASIQLK</sequence>
<evidence type="ECO:0000256" key="10">
    <source>
        <dbReference type="ARBA" id="ARBA00044770"/>
    </source>
</evidence>
<keyword evidence="8" id="KW-0378">Hydrolase</keyword>
<dbReference type="Pfam" id="PF00912">
    <property type="entry name" value="Transgly"/>
    <property type="match status" value="1"/>
</dbReference>
<dbReference type="SUPFAM" id="SSF53955">
    <property type="entry name" value="Lysozyme-like"/>
    <property type="match status" value="1"/>
</dbReference>
<evidence type="ECO:0000259" key="13">
    <source>
        <dbReference type="Pfam" id="PF00905"/>
    </source>
</evidence>
<dbReference type="Gene3D" id="1.10.3810.10">
    <property type="entry name" value="Biosynthetic peptidoglycan transglycosylase-like"/>
    <property type="match status" value="1"/>
</dbReference>
<evidence type="ECO:0000256" key="9">
    <source>
        <dbReference type="ARBA" id="ARBA00023268"/>
    </source>
</evidence>
<dbReference type="GO" id="GO:0008658">
    <property type="term" value="F:penicillin binding"/>
    <property type="evidence" value="ECO:0007669"/>
    <property type="project" value="InterPro"/>
</dbReference>
<dbReference type="PANTHER" id="PTHR32282">
    <property type="entry name" value="BINDING PROTEIN TRANSPEPTIDASE, PUTATIVE-RELATED"/>
    <property type="match status" value="1"/>
</dbReference>
<evidence type="ECO:0000256" key="4">
    <source>
        <dbReference type="ARBA" id="ARBA00022645"/>
    </source>
</evidence>
<organism evidence="16 17">
    <name type="scientific">Aliiruegeria lutimaris</name>
    <dbReference type="NCBI Taxonomy" id="571298"/>
    <lineage>
        <taxon>Bacteria</taxon>
        <taxon>Pseudomonadati</taxon>
        <taxon>Pseudomonadota</taxon>
        <taxon>Alphaproteobacteria</taxon>
        <taxon>Rhodobacterales</taxon>
        <taxon>Roseobacteraceae</taxon>
        <taxon>Aliiruegeria</taxon>
    </lineage>
</organism>
<dbReference type="InterPro" id="IPR011815">
    <property type="entry name" value="PBP_1c"/>
</dbReference>
<feature type="domain" description="Penicillin-binding protein transpeptidase" evidence="13">
    <location>
        <begin position="302"/>
        <end position="510"/>
    </location>
</feature>
<reference evidence="16 17" key="1">
    <citation type="submission" date="2016-10" db="EMBL/GenBank/DDBJ databases">
        <authorList>
            <person name="de Groot N.N."/>
        </authorList>
    </citation>
    <scope>NUCLEOTIDE SEQUENCE [LARGE SCALE GENOMIC DNA]</scope>
    <source>
        <strain evidence="16 17">DSM 25294</strain>
    </source>
</reference>
<dbReference type="EMBL" id="FNEK01000010">
    <property type="protein sequence ID" value="SDJ01531.1"/>
    <property type="molecule type" value="Genomic_DNA"/>
</dbReference>
<dbReference type="GO" id="GO:0008955">
    <property type="term" value="F:peptidoglycan glycosyltransferase activity"/>
    <property type="evidence" value="ECO:0007669"/>
    <property type="project" value="UniProtKB-EC"/>
</dbReference>
<feature type="domain" description="Glycosyl transferase family 51" evidence="14">
    <location>
        <begin position="57"/>
        <end position="225"/>
    </location>
</feature>
<dbReference type="NCBIfam" id="TIGR02073">
    <property type="entry name" value="PBP_1c"/>
    <property type="match status" value="1"/>
</dbReference>
<evidence type="ECO:0000259" key="14">
    <source>
        <dbReference type="Pfam" id="PF00912"/>
    </source>
</evidence>
<gene>
    <name evidence="16" type="ORF">SAMN04488026_101083</name>
</gene>
<evidence type="ECO:0000256" key="2">
    <source>
        <dbReference type="ARBA" id="ARBA00007090"/>
    </source>
</evidence>
<evidence type="ECO:0000313" key="17">
    <source>
        <dbReference type="Proteomes" id="UP000199382"/>
    </source>
</evidence>
<dbReference type="AlphaFoldDB" id="A0A1G8QA09"/>
<protein>
    <recommendedName>
        <fullName evidence="10">peptidoglycan glycosyltransferase</fullName>
        <ecNumber evidence="10">2.4.99.28</ecNumber>
    </recommendedName>
</protein>
<dbReference type="InterPro" id="IPR012338">
    <property type="entry name" value="Beta-lactam/transpept-like"/>
</dbReference>
<evidence type="ECO:0000259" key="15">
    <source>
        <dbReference type="Pfam" id="PF06832"/>
    </source>
</evidence>
<comment type="similarity">
    <text evidence="2">In the C-terminal section; belongs to the transpeptidase family.</text>
</comment>
<dbReference type="PANTHER" id="PTHR32282:SF15">
    <property type="entry name" value="PENICILLIN-BINDING PROTEIN 1C"/>
    <property type="match status" value="1"/>
</dbReference>
<dbReference type="GO" id="GO:0009252">
    <property type="term" value="P:peptidoglycan biosynthetic process"/>
    <property type="evidence" value="ECO:0007669"/>
    <property type="project" value="UniProtKB-UniPathway"/>
</dbReference>
<keyword evidence="5" id="KW-0645">Protease</keyword>
<evidence type="ECO:0000256" key="5">
    <source>
        <dbReference type="ARBA" id="ARBA00022670"/>
    </source>
</evidence>
<dbReference type="InterPro" id="IPR001264">
    <property type="entry name" value="Glyco_trans_51"/>
</dbReference>
<keyword evidence="17" id="KW-1185">Reference proteome</keyword>
<evidence type="ECO:0000256" key="1">
    <source>
        <dbReference type="ARBA" id="ARBA00004752"/>
    </source>
</evidence>
<feature type="chain" id="PRO_5011466779" description="peptidoglycan glycosyltransferase" evidence="12">
    <location>
        <begin position="18"/>
        <end position="677"/>
    </location>
</feature>
<dbReference type="SUPFAM" id="SSF56601">
    <property type="entry name" value="beta-lactamase/transpeptidase-like"/>
    <property type="match status" value="1"/>
</dbReference>
<dbReference type="Pfam" id="PF06832">
    <property type="entry name" value="BiPBP_C"/>
    <property type="match status" value="1"/>
</dbReference>
<name>A0A1G8QA09_9RHOB</name>
<dbReference type="STRING" id="571298.SAMN04488026_101083"/>
<dbReference type="Pfam" id="PF00905">
    <property type="entry name" value="Transpeptidase"/>
    <property type="match status" value="1"/>
</dbReference>
<accession>A0A1G8QA09</accession>
<dbReference type="OrthoDB" id="9766909at2"/>
<evidence type="ECO:0000256" key="11">
    <source>
        <dbReference type="ARBA" id="ARBA00049902"/>
    </source>
</evidence>
<dbReference type="GO" id="GO:0004180">
    <property type="term" value="F:carboxypeptidase activity"/>
    <property type="evidence" value="ECO:0007669"/>
    <property type="project" value="UniProtKB-KW"/>
</dbReference>
<evidence type="ECO:0000256" key="7">
    <source>
        <dbReference type="ARBA" id="ARBA00022679"/>
    </source>
</evidence>
<keyword evidence="9" id="KW-0511">Multifunctional enzyme</keyword>
<keyword evidence="4" id="KW-0121">Carboxypeptidase</keyword>
<dbReference type="InterPro" id="IPR036950">
    <property type="entry name" value="PBP_transglycosylase"/>
</dbReference>
<dbReference type="RefSeq" id="WP_093152303.1">
    <property type="nucleotide sequence ID" value="NZ_FNEK01000010.1"/>
</dbReference>
<dbReference type="InterPro" id="IPR001460">
    <property type="entry name" value="PCN-bd_Tpept"/>
</dbReference>
<evidence type="ECO:0000313" key="16">
    <source>
        <dbReference type="EMBL" id="SDJ01531.1"/>
    </source>
</evidence>
<keyword evidence="7" id="KW-0808">Transferase</keyword>
<dbReference type="Gene3D" id="3.40.710.10">
    <property type="entry name" value="DD-peptidase/beta-lactamase superfamily"/>
    <property type="match status" value="1"/>
</dbReference>
<dbReference type="InterPro" id="IPR023346">
    <property type="entry name" value="Lysozyme-like_dom_sf"/>
</dbReference>
<dbReference type="GO" id="GO:0006508">
    <property type="term" value="P:proteolysis"/>
    <property type="evidence" value="ECO:0007669"/>
    <property type="project" value="UniProtKB-KW"/>
</dbReference>
<feature type="signal peptide" evidence="12">
    <location>
        <begin position="1"/>
        <end position="17"/>
    </location>
</feature>
<evidence type="ECO:0000256" key="8">
    <source>
        <dbReference type="ARBA" id="ARBA00022801"/>
    </source>
</evidence>
<proteinExistence type="inferred from homology"/>
<comment type="catalytic activity">
    <reaction evidence="11">
        <text>[GlcNAc-(1-&gt;4)-Mur2Ac(oyl-L-Ala-gamma-D-Glu-L-Lys-D-Ala-D-Ala)](n)-di-trans,octa-cis-undecaprenyl diphosphate + beta-D-GlcNAc-(1-&gt;4)-Mur2Ac(oyl-L-Ala-gamma-D-Glu-L-Lys-D-Ala-D-Ala)-di-trans,octa-cis-undecaprenyl diphosphate = [GlcNAc-(1-&gt;4)-Mur2Ac(oyl-L-Ala-gamma-D-Glu-L-Lys-D-Ala-D-Ala)](n+1)-di-trans,octa-cis-undecaprenyl diphosphate + di-trans,octa-cis-undecaprenyl diphosphate + H(+)</text>
        <dbReference type="Rhea" id="RHEA:23708"/>
        <dbReference type="Rhea" id="RHEA-COMP:9602"/>
        <dbReference type="Rhea" id="RHEA-COMP:9603"/>
        <dbReference type="ChEBI" id="CHEBI:15378"/>
        <dbReference type="ChEBI" id="CHEBI:58405"/>
        <dbReference type="ChEBI" id="CHEBI:60033"/>
        <dbReference type="ChEBI" id="CHEBI:78435"/>
        <dbReference type="EC" id="2.4.99.28"/>
    </reaction>
</comment>
<keyword evidence="12" id="KW-0732">Signal</keyword>
<feature type="domain" description="Penicillin-binding C-terminal" evidence="15">
    <location>
        <begin position="595"/>
        <end position="673"/>
    </location>
</feature>
<comment type="similarity">
    <text evidence="3">In the N-terminal section; belongs to the glycosyltransferase 51 family.</text>
</comment>
<evidence type="ECO:0000256" key="6">
    <source>
        <dbReference type="ARBA" id="ARBA00022676"/>
    </source>
</evidence>
<dbReference type="InterPro" id="IPR050396">
    <property type="entry name" value="Glycosyltr_51/Transpeptidase"/>
</dbReference>